<name>A0ABW7GCZ9_9BURK</name>
<evidence type="ECO:0000313" key="1">
    <source>
        <dbReference type="EMBL" id="MFG6459828.1"/>
    </source>
</evidence>
<dbReference type="EMBL" id="JBIGIA010000033">
    <property type="protein sequence ID" value="MFG6459828.1"/>
    <property type="molecule type" value="Genomic_DNA"/>
</dbReference>
<comment type="caution">
    <text evidence="1">The sequence shown here is derived from an EMBL/GenBank/DDBJ whole genome shotgun (WGS) entry which is preliminary data.</text>
</comment>
<reference evidence="1 2" key="1">
    <citation type="submission" date="2024-09" db="EMBL/GenBank/DDBJ databases">
        <title>Novel species of the genus Pelomonas and Roseateles isolated from streams.</title>
        <authorList>
            <person name="Lu H."/>
        </authorList>
    </citation>
    <scope>NUCLEOTIDE SEQUENCE [LARGE SCALE GENOMIC DNA]</scope>
    <source>
        <strain evidence="1 2">BYS96W</strain>
    </source>
</reference>
<accession>A0ABW7GCZ9</accession>
<organism evidence="1 2">
    <name type="scientific">Pelomonas nitida</name>
    <dbReference type="NCBI Taxonomy" id="3299027"/>
    <lineage>
        <taxon>Bacteria</taxon>
        <taxon>Pseudomonadati</taxon>
        <taxon>Pseudomonadota</taxon>
        <taxon>Betaproteobacteria</taxon>
        <taxon>Burkholderiales</taxon>
        <taxon>Sphaerotilaceae</taxon>
        <taxon>Roseateles</taxon>
    </lineage>
</organism>
<dbReference type="RefSeq" id="WP_394492236.1">
    <property type="nucleotide sequence ID" value="NZ_JBIGIA010000033.1"/>
</dbReference>
<proteinExistence type="predicted"/>
<keyword evidence="2" id="KW-1185">Reference proteome</keyword>
<evidence type="ECO:0000313" key="2">
    <source>
        <dbReference type="Proteomes" id="UP001606305"/>
    </source>
</evidence>
<dbReference type="Proteomes" id="UP001606305">
    <property type="component" value="Unassembled WGS sequence"/>
</dbReference>
<sequence length="132" mass="14574">MTTSIPSGSKLVRLRRDAKNLARDQGIPLNDAQDRIAATLGYANWSLMAKASNSTANSSQERLATSAALDQRRKLVMALAQDVESQHSLHLLRQHTGVALGMVELYYQRQSKAEMAKAVGDARRRLAELQQN</sequence>
<protein>
    <submittedName>
        <fullName evidence="1">Uncharacterized protein</fullName>
    </submittedName>
</protein>
<gene>
    <name evidence="1" type="ORF">ACG00X_23630</name>
</gene>